<organism evidence="2 3">
    <name type="scientific">Helianthus annuus</name>
    <name type="common">Common sunflower</name>
    <dbReference type="NCBI Taxonomy" id="4232"/>
    <lineage>
        <taxon>Eukaryota</taxon>
        <taxon>Viridiplantae</taxon>
        <taxon>Streptophyta</taxon>
        <taxon>Embryophyta</taxon>
        <taxon>Tracheophyta</taxon>
        <taxon>Spermatophyta</taxon>
        <taxon>Magnoliopsida</taxon>
        <taxon>eudicotyledons</taxon>
        <taxon>Gunneridae</taxon>
        <taxon>Pentapetalae</taxon>
        <taxon>asterids</taxon>
        <taxon>campanulids</taxon>
        <taxon>Asterales</taxon>
        <taxon>Asteraceae</taxon>
        <taxon>Asteroideae</taxon>
        <taxon>Heliantheae alliance</taxon>
        <taxon>Heliantheae</taxon>
        <taxon>Helianthus</taxon>
    </lineage>
</organism>
<sequence length="266" mass="30355">MLDYLFVPGTTHGKLLIRNLRIEAKVMLVLCTHNVIPRRHDKVEVRFAEVPVVYMLLHGSPLVPFQFLVLNNIWIRQNSGERKIVPHCRLITALMKLYAAIRVEDKGSYKRFKPFDIQHLGPSSEYKESEIYHKLKSDGKRWRASKVDARPLQPGEADEPKSSDGDESGDDDYRVDTFIVDIEMRGAGPSGGVNGVGTQSGYIGSAFDYARQPYDSYWAHSGNMEQVVEQRRPPTFVVWSEPNQMLFDQQTYMGASVERALKQSYD</sequence>
<protein>
    <submittedName>
        <fullName evidence="2">Uncharacterized protein</fullName>
    </submittedName>
</protein>
<reference evidence="2" key="2">
    <citation type="submission" date="2020-06" db="EMBL/GenBank/DDBJ databases">
        <title>Helianthus annuus Genome sequencing and assembly Release 2.</title>
        <authorList>
            <person name="Gouzy J."/>
            <person name="Langlade N."/>
            <person name="Munos S."/>
        </authorList>
    </citation>
    <scope>NUCLEOTIDE SEQUENCE</scope>
    <source>
        <tissue evidence="2">Leaves</tissue>
    </source>
</reference>
<gene>
    <name evidence="2" type="ORF">HanXRQr2_Chr10g0435091</name>
</gene>
<comment type="caution">
    <text evidence="2">The sequence shown here is derived from an EMBL/GenBank/DDBJ whole genome shotgun (WGS) entry which is preliminary data.</text>
</comment>
<proteinExistence type="predicted"/>
<dbReference type="AlphaFoldDB" id="A0A9K3HWU9"/>
<accession>A0A9K3HWU9</accession>
<evidence type="ECO:0000256" key="1">
    <source>
        <dbReference type="SAM" id="MobiDB-lite"/>
    </source>
</evidence>
<evidence type="ECO:0000313" key="3">
    <source>
        <dbReference type="Proteomes" id="UP000215914"/>
    </source>
</evidence>
<name>A0A9K3HWU9_HELAN</name>
<dbReference type="Proteomes" id="UP000215914">
    <property type="component" value="Unassembled WGS sequence"/>
</dbReference>
<keyword evidence="3" id="KW-1185">Reference proteome</keyword>
<dbReference type="EMBL" id="MNCJ02000325">
    <property type="protein sequence ID" value="KAF5785967.1"/>
    <property type="molecule type" value="Genomic_DNA"/>
</dbReference>
<evidence type="ECO:0000313" key="2">
    <source>
        <dbReference type="EMBL" id="KAF5785967.1"/>
    </source>
</evidence>
<reference evidence="2" key="1">
    <citation type="journal article" date="2017" name="Nature">
        <title>The sunflower genome provides insights into oil metabolism, flowering and Asterid evolution.</title>
        <authorList>
            <person name="Badouin H."/>
            <person name="Gouzy J."/>
            <person name="Grassa C.J."/>
            <person name="Murat F."/>
            <person name="Staton S.E."/>
            <person name="Cottret L."/>
            <person name="Lelandais-Briere C."/>
            <person name="Owens G.L."/>
            <person name="Carrere S."/>
            <person name="Mayjonade B."/>
            <person name="Legrand L."/>
            <person name="Gill N."/>
            <person name="Kane N.C."/>
            <person name="Bowers J.E."/>
            <person name="Hubner S."/>
            <person name="Bellec A."/>
            <person name="Berard A."/>
            <person name="Berges H."/>
            <person name="Blanchet N."/>
            <person name="Boniface M.C."/>
            <person name="Brunel D."/>
            <person name="Catrice O."/>
            <person name="Chaidir N."/>
            <person name="Claudel C."/>
            <person name="Donnadieu C."/>
            <person name="Faraut T."/>
            <person name="Fievet G."/>
            <person name="Helmstetter N."/>
            <person name="King M."/>
            <person name="Knapp S.J."/>
            <person name="Lai Z."/>
            <person name="Le Paslier M.C."/>
            <person name="Lippi Y."/>
            <person name="Lorenzon L."/>
            <person name="Mandel J.R."/>
            <person name="Marage G."/>
            <person name="Marchand G."/>
            <person name="Marquand E."/>
            <person name="Bret-Mestries E."/>
            <person name="Morien E."/>
            <person name="Nambeesan S."/>
            <person name="Nguyen T."/>
            <person name="Pegot-Espagnet P."/>
            <person name="Pouilly N."/>
            <person name="Raftis F."/>
            <person name="Sallet E."/>
            <person name="Schiex T."/>
            <person name="Thomas J."/>
            <person name="Vandecasteele C."/>
            <person name="Vares D."/>
            <person name="Vear F."/>
            <person name="Vautrin S."/>
            <person name="Crespi M."/>
            <person name="Mangin B."/>
            <person name="Burke J.M."/>
            <person name="Salse J."/>
            <person name="Munos S."/>
            <person name="Vincourt P."/>
            <person name="Rieseberg L.H."/>
            <person name="Langlade N.B."/>
        </authorList>
    </citation>
    <scope>NUCLEOTIDE SEQUENCE</scope>
    <source>
        <tissue evidence="2">Leaves</tissue>
    </source>
</reference>
<dbReference type="Gramene" id="mRNA:HanXRQr2_Chr10g0435091">
    <property type="protein sequence ID" value="CDS:HanXRQr2_Chr10g0435091.1"/>
    <property type="gene ID" value="HanXRQr2_Chr10g0435091"/>
</dbReference>
<feature type="region of interest" description="Disordered" evidence="1">
    <location>
        <begin position="143"/>
        <end position="172"/>
    </location>
</feature>